<proteinExistence type="predicted"/>
<keyword evidence="3" id="KW-1185">Reference proteome</keyword>
<sequence>MRASRALTVALAVGAAVGFAAPAALAGGPPSGGPTGVEVDPSRVHQGATLNITAHGCHNGGRVSSNAFDEVHLSSGDTNFATARIHDHATPGEYSLAVKCNDNDRVATRSFRVLEGRGADGGLGGAAGPSDTEMAVGGALVGTAAIGGALFVAHRRRQGVGV</sequence>
<protein>
    <recommendedName>
        <fullName evidence="4">Gram-positive cocci surface proteins LPxTG domain-containing protein</fullName>
    </recommendedName>
</protein>
<evidence type="ECO:0000313" key="3">
    <source>
        <dbReference type="Proteomes" id="UP000271554"/>
    </source>
</evidence>
<feature type="chain" id="PRO_5039069962" description="Gram-positive cocci surface proteins LPxTG domain-containing protein" evidence="1">
    <location>
        <begin position="27"/>
        <end position="162"/>
    </location>
</feature>
<evidence type="ECO:0000256" key="1">
    <source>
        <dbReference type="SAM" id="SignalP"/>
    </source>
</evidence>
<reference evidence="2 3" key="1">
    <citation type="submission" date="2018-10" db="EMBL/GenBank/DDBJ databases">
        <title>Relationship between Morphology and Antimicrobial Activity in Streptomyces.</title>
        <authorList>
            <person name="Kang H.J."/>
            <person name="Kim S.B."/>
        </authorList>
    </citation>
    <scope>NUCLEOTIDE SEQUENCE [LARGE SCALE GENOMIC DNA]</scope>
    <source>
        <strain evidence="2 3">BH38</strain>
    </source>
</reference>
<feature type="signal peptide" evidence="1">
    <location>
        <begin position="1"/>
        <end position="26"/>
    </location>
</feature>
<dbReference type="Proteomes" id="UP000271554">
    <property type="component" value="Chromosome"/>
</dbReference>
<organism evidence="2 3">
    <name type="scientific">Streptomyces hundungensis</name>
    <dbReference type="NCBI Taxonomy" id="1077946"/>
    <lineage>
        <taxon>Bacteria</taxon>
        <taxon>Bacillati</taxon>
        <taxon>Actinomycetota</taxon>
        <taxon>Actinomycetes</taxon>
        <taxon>Kitasatosporales</taxon>
        <taxon>Streptomycetaceae</taxon>
        <taxon>Streptomyces</taxon>
    </lineage>
</organism>
<name>A0A387H6Z9_9ACTN</name>
<dbReference type="OrthoDB" id="4329649at2"/>
<dbReference type="KEGG" id="shun:DWB77_01304"/>
<evidence type="ECO:0008006" key="4">
    <source>
        <dbReference type="Google" id="ProtNLM"/>
    </source>
</evidence>
<gene>
    <name evidence="2" type="ORF">DWB77_01304</name>
</gene>
<dbReference type="AlphaFoldDB" id="A0A387H6Z9"/>
<accession>A0A387H6Z9</accession>
<dbReference type="EMBL" id="CP032698">
    <property type="protein sequence ID" value="AYG79194.1"/>
    <property type="molecule type" value="Genomic_DNA"/>
</dbReference>
<keyword evidence="1" id="KW-0732">Signal</keyword>
<evidence type="ECO:0000313" key="2">
    <source>
        <dbReference type="EMBL" id="AYG79194.1"/>
    </source>
</evidence>